<feature type="signal peptide" evidence="1">
    <location>
        <begin position="1"/>
        <end position="28"/>
    </location>
</feature>
<dbReference type="RefSeq" id="WP_211975579.1">
    <property type="nucleotide sequence ID" value="NZ_CBFHAM010000008.1"/>
</dbReference>
<accession>A0ABS5J5E2</accession>
<evidence type="ECO:0000313" key="2">
    <source>
        <dbReference type="EMBL" id="MBS0030440.1"/>
    </source>
</evidence>
<evidence type="ECO:0000313" key="3">
    <source>
        <dbReference type="Proteomes" id="UP000676386"/>
    </source>
</evidence>
<protein>
    <recommendedName>
        <fullName evidence="4">DUF4468 domain-containing protein</fullName>
    </recommendedName>
</protein>
<reference evidence="2 3" key="1">
    <citation type="submission" date="2021-04" db="EMBL/GenBank/DDBJ databases">
        <title>Chitinophaga sp. nov., isolated from the rhizosphere soil.</title>
        <authorList>
            <person name="He S."/>
        </authorList>
    </citation>
    <scope>NUCLEOTIDE SEQUENCE [LARGE SCALE GENOMIC DNA]</scope>
    <source>
        <strain evidence="2 3">2R12</strain>
    </source>
</reference>
<feature type="chain" id="PRO_5045875518" description="DUF4468 domain-containing protein" evidence="1">
    <location>
        <begin position="29"/>
        <end position="191"/>
    </location>
</feature>
<keyword evidence="1" id="KW-0732">Signal</keyword>
<sequence>MKNRIKLYYLLSAALLLHYTAFSQQHSADVLKNIHVKYREINAGRQTYRKVYTSPEEQYSEGGEIIGYFLKDSIRLIEEVLYAEGGKSTTAIYYDKDQPFFIIAEQYKYNVPFYDSSFNSKLTTITADRSYFHHGKMIKWVNDRQQAFTARNKVYVENEQGVLSVAQQLYDLIRTADTIKKNLPPVRKNIQ</sequence>
<dbReference type="EMBL" id="JAGTXB010000014">
    <property type="protein sequence ID" value="MBS0030440.1"/>
    <property type="molecule type" value="Genomic_DNA"/>
</dbReference>
<comment type="caution">
    <text evidence="2">The sequence shown here is derived from an EMBL/GenBank/DDBJ whole genome shotgun (WGS) entry which is preliminary data.</text>
</comment>
<organism evidence="2 3">
    <name type="scientific">Chitinophaga hostae</name>
    <dbReference type="NCBI Taxonomy" id="2831022"/>
    <lineage>
        <taxon>Bacteria</taxon>
        <taxon>Pseudomonadati</taxon>
        <taxon>Bacteroidota</taxon>
        <taxon>Chitinophagia</taxon>
        <taxon>Chitinophagales</taxon>
        <taxon>Chitinophagaceae</taxon>
        <taxon>Chitinophaga</taxon>
    </lineage>
</organism>
<gene>
    <name evidence="2" type="ORF">KE626_24145</name>
</gene>
<proteinExistence type="predicted"/>
<name>A0ABS5J5E2_9BACT</name>
<keyword evidence="3" id="KW-1185">Reference proteome</keyword>
<dbReference type="Proteomes" id="UP000676386">
    <property type="component" value="Unassembled WGS sequence"/>
</dbReference>
<evidence type="ECO:0000256" key="1">
    <source>
        <dbReference type="SAM" id="SignalP"/>
    </source>
</evidence>
<evidence type="ECO:0008006" key="4">
    <source>
        <dbReference type="Google" id="ProtNLM"/>
    </source>
</evidence>